<dbReference type="CDD" id="cd03443">
    <property type="entry name" value="PaaI_thioesterase"/>
    <property type="match status" value="1"/>
</dbReference>
<dbReference type="InterPro" id="IPR029069">
    <property type="entry name" value="HotDog_dom_sf"/>
</dbReference>
<feature type="domain" description="Thioesterase" evidence="2">
    <location>
        <begin position="74"/>
        <end position="150"/>
    </location>
</feature>
<evidence type="ECO:0000256" key="1">
    <source>
        <dbReference type="ARBA" id="ARBA00022801"/>
    </source>
</evidence>
<dbReference type="Pfam" id="PF03061">
    <property type="entry name" value="4HBT"/>
    <property type="match status" value="1"/>
</dbReference>
<proteinExistence type="predicted"/>
<dbReference type="EMBL" id="FOZZ01000006">
    <property type="protein sequence ID" value="SFS88137.1"/>
    <property type="molecule type" value="Genomic_DNA"/>
</dbReference>
<name>A0A1I6TGJ2_9SPHI</name>
<dbReference type="NCBIfam" id="TIGR00369">
    <property type="entry name" value="unchar_dom_1"/>
    <property type="match status" value="1"/>
</dbReference>
<reference evidence="3 4" key="1">
    <citation type="submission" date="2016-10" db="EMBL/GenBank/DDBJ databases">
        <authorList>
            <person name="de Groot N.N."/>
        </authorList>
    </citation>
    <scope>NUCLEOTIDE SEQUENCE [LARGE SCALE GENOMIC DNA]</scope>
    <source>
        <strain evidence="3 4">DSM 22789</strain>
    </source>
</reference>
<evidence type="ECO:0000259" key="2">
    <source>
        <dbReference type="Pfam" id="PF03061"/>
    </source>
</evidence>
<dbReference type="InterPro" id="IPR003736">
    <property type="entry name" value="PAAI_dom"/>
</dbReference>
<dbReference type="Proteomes" id="UP000198785">
    <property type="component" value="Unassembled WGS sequence"/>
</dbReference>
<dbReference type="GO" id="GO:0061522">
    <property type="term" value="F:1,4-dihydroxy-2-naphthoyl-CoA thioesterase activity"/>
    <property type="evidence" value="ECO:0007669"/>
    <property type="project" value="TreeGrafter"/>
</dbReference>
<evidence type="ECO:0000313" key="3">
    <source>
        <dbReference type="EMBL" id="SFS88137.1"/>
    </source>
</evidence>
<keyword evidence="1" id="KW-0378">Hydrolase</keyword>
<dbReference type="OrthoDB" id="328435at2"/>
<keyword evidence="4" id="KW-1185">Reference proteome</keyword>
<dbReference type="AlphaFoldDB" id="A0A1I6TGJ2"/>
<dbReference type="PANTHER" id="PTHR43240:SF1">
    <property type="entry name" value="BLR5584 PROTEIN"/>
    <property type="match status" value="1"/>
</dbReference>
<evidence type="ECO:0000313" key="4">
    <source>
        <dbReference type="Proteomes" id="UP000198785"/>
    </source>
</evidence>
<dbReference type="RefSeq" id="WP_093365613.1">
    <property type="nucleotide sequence ID" value="NZ_FOZZ01000006.1"/>
</dbReference>
<accession>A0A1I6TGJ2</accession>
<dbReference type="Gene3D" id="3.10.129.10">
    <property type="entry name" value="Hotdog Thioesterase"/>
    <property type="match status" value="1"/>
</dbReference>
<protein>
    <submittedName>
        <fullName evidence="3">Uncharacterized domain 1-containing protein</fullName>
    </submittedName>
</protein>
<dbReference type="SUPFAM" id="SSF54637">
    <property type="entry name" value="Thioesterase/thiol ester dehydrase-isomerase"/>
    <property type="match status" value="1"/>
</dbReference>
<sequence>MNTDRKRAYEWENPLETVEIAKEISGLELLNRILNGELPAAPIAKTLDFHPSKVEEGKVLFEFTPYEFHYNPIGSVHGGIISTVLDTAMGCAVHSVLPRNVAYTTLELKVNFIKSVSLKSGKMYAEGRLIHLGRTTALVEADLRNENGTLYAHAVSTCMILNNK</sequence>
<organism evidence="3 4">
    <name type="scientific">Sphingobacterium wenxiniae</name>
    <dbReference type="NCBI Taxonomy" id="683125"/>
    <lineage>
        <taxon>Bacteria</taxon>
        <taxon>Pseudomonadati</taxon>
        <taxon>Bacteroidota</taxon>
        <taxon>Sphingobacteriia</taxon>
        <taxon>Sphingobacteriales</taxon>
        <taxon>Sphingobacteriaceae</taxon>
        <taxon>Sphingobacterium</taxon>
    </lineage>
</organism>
<dbReference type="PANTHER" id="PTHR43240">
    <property type="entry name" value="1,4-DIHYDROXY-2-NAPHTHOYL-COA THIOESTERASE 1"/>
    <property type="match status" value="1"/>
</dbReference>
<dbReference type="InterPro" id="IPR006683">
    <property type="entry name" value="Thioestr_dom"/>
</dbReference>
<dbReference type="GO" id="GO:0005829">
    <property type="term" value="C:cytosol"/>
    <property type="evidence" value="ECO:0007669"/>
    <property type="project" value="TreeGrafter"/>
</dbReference>
<gene>
    <name evidence="3" type="ORF">SAMN05660206_106128</name>
</gene>
<dbReference type="STRING" id="683125.SAMN05660206_106128"/>